<keyword evidence="2" id="KW-1185">Reference proteome</keyword>
<dbReference type="EMBL" id="CACTIH010007676">
    <property type="protein sequence ID" value="CAA3017101.1"/>
    <property type="molecule type" value="Genomic_DNA"/>
</dbReference>
<evidence type="ECO:0000313" key="1">
    <source>
        <dbReference type="EMBL" id="CAA3017101.1"/>
    </source>
</evidence>
<organism evidence="1 2">
    <name type="scientific">Olea europaea subsp. europaea</name>
    <dbReference type="NCBI Taxonomy" id="158383"/>
    <lineage>
        <taxon>Eukaryota</taxon>
        <taxon>Viridiplantae</taxon>
        <taxon>Streptophyta</taxon>
        <taxon>Embryophyta</taxon>
        <taxon>Tracheophyta</taxon>
        <taxon>Spermatophyta</taxon>
        <taxon>Magnoliopsida</taxon>
        <taxon>eudicotyledons</taxon>
        <taxon>Gunneridae</taxon>
        <taxon>Pentapetalae</taxon>
        <taxon>asterids</taxon>
        <taxon>lamiids</taxon>
        <taxon>Lamiales</taxon>
        <taxon>Oleaceae</taxon>
        <taxon>Oleeae</taxon>
        <taxon>Olea</taxon>
    </lineage>
</organism>
<reference evidence="1 2" key="1">
    <citation type="submission" date="2019-12" db="EMBL/GenBank/DDBJ databases">
        <authorList>
            <person name="Alioto T."/>
            <person name="Alioto T."/>
            <person name="Gomez Garrido J."/>
        </authorList>
    </citation>
    <scope>NUCLEOTIDE SEQUENCE [LARGE SCALE GENOMIC DNA]</scope>
</reference>
<gene>
    <name evidence="1" type="ORF">OLEA9_A008311</name>
</gene>
<protein>
    <submittedName>
        <fullName evidence="1">Uncharacterized protein</fullName>
    </submittedName>
</protein>
<dbReference type="Proteomes" id="UP000594638">
    <property type="component" value="Unassembled WGS sequence"/>
</dbReference>
<dbReference type="Gramene" id="OE9A008311T1">
    <property type="protein sequence ID" value="OE9A008311C1"/>
    <property type="gene ID" value="OE9A008311"/>
</dbReference>
<evidence type="ECO:0000313" key="2">
    <source>
        <dbReference type="Proteomes" id="UP000594638"/>
    </source>
</evidence>
<comment type="caution">
    <text evidence="1">The sequence shown here is derived from an EMBL/GenBank/DDBJ whole genome shotgun (WGS) entry which is preliminary data.</text>
</comment>
<proteinExistence type="predicted"/>
<name>A0A8S0UM48_OLEEU</name>
<accession>A0A8S0UM48</accession>
<dbReference type="AlphaFoldDB" id="A0A8S0UM48"/>
<sequence>MQYMIDAEYTKLAQPDLSCGERWHSPTFHINSPTGKGQSSDASTPHILQNTRPHSNDAIDELRKQFSTEISELQSKNQMLIFEIDDVKSQMSCIKSDQHKKMNLIMSLQGEIHTYLLDIKSTMQLMSDSITAMIFSSMDEVLNKVSLKFAAKLVYKFEPIDNAKHIEKTGELKGEGKLDTADELGFPCTLEPQFFDLVDPVPNHLFLLFSHDRDVYVIKYAKFMLHDLVPNDLFLLFSLDRDIYVIKYAKYMLHNDIGSMLTRYDAGRARLDIA</sequence>